<dbReference type="EC" id="2.3.1.189" evidence="4"/>
<reference evidence="4 5" key="1">
    <citation type="submission" date="2016-06" db="EMBL/GenBank/DDBJ databases">
        <title>Draft genome sequence of Flavobacterium succinicans strain DD5b.</title>
        <authorList>
            <person name="Poehlein A."/>
            <person name="Daniel R."/>
            <person name="Simeonova D.D."/>
        </authorList>
    </citation>
    <scope>NUCLEOTIDE SEQUENCE [LARGE SCALE GENOMIC DNA]</scope>
    <source>
        <strain evidence="4 5">DD5b</strain>
    </source>
</reference>
<organism evidence="4 5">
    <name type="scientific">Flavobacterium succinicans</name>
    <dbReference type="NCBI Taxonomy" id="29536"/>
    <lineage>
        <taxon>Bacteria</taxon>
        <taxon>Pseudomonadati</taxon>
        <taxon>Bacteroidota</taxon>
        <taxon>Flavobacteriia</taxon>
        <taxon>Flavobacteriales</taxon>
        <taxon>Flavobacteriaceae</taxon>
        <taxon>Flavobacterium</taxon>
    </lineage>
</organism>
<evidence type="ECO:0000256" key="1">
    <source>
        <dbReference type="ARBA" id="ARBA00022679"/>
    </source>
</evidence>
<dbReference type="PROSITE" id="PS51186">
    <property type="entry name" value="GNAT"/>
    <property type="match status" value="1"/>
</dbReference>
<dbReference type="RefSeq" id="WP_064716388.1">
    <property type="nucleotide sequence ID" value="NZ_JMTM01000070.1"/>
</dbReference>
<dbReference type="Gene3D" id="3.40.630.30">
    <property type="match status" value="1"/>
</dbReference>
<dbReference type="CDD" id="cd04301">
    <property type="entry name" value="NAT_SF"/>
    <property type="match status" value="1"/>
</dbReference>
<protein>
    <submittedName>
        <fullName evidence="4">Mycothiol acetyltransferase</fullName>
        <ecNumber evidence="4">2.3.1.189</ecNumber>
    </submittedName>
</protein>
<dbReference type="InterPro" id="IPR050832">
    <property type="entry name" value="Bact_Acetyltransf"/>
</dbReference>
<dbReference type="Pfam" id="PF00583">
    <property type="entry name" value="Acetyltransf_1"/>
    <property type="match status" value="1"/>
</dbReference>
<feature type="domain" description="N-acetyltransferase" evidence="3">
    <location>
        <begin position="2"/>
        <end position="147"/>
    </location>
</feature>
<keyword evidence="2 4" id="KW-0012">Acyltransferase</keyword>
<dbReference type="OrthoDB" id="9805924at2"/>
<evidence type="ECO:0000259" key="3">
    <source>
        <dbReference type="PROSITE" id="PS51186"/>
    </source>
</evidence>
<dbReference type="PANTHER" id="PTHR43877">
    <property type="entry name" value="AMINOALKYLPHOSPHONATE N-ACETYLTRANSFERASE-RELATED-RELATED"/>
    <property type="match status" value="1"/>
</dbReference>
<evidence type="ECO:0000313" key="4">
    <source>
        <dbReference type="EMBL" id="OAZ02963.1"/>
    </source>
</evidence>
<dbReference type="AlphaFoldDB" id="A0A199XMK7"/>
<dbReference type="PANTHER" id="PTHR43877:SF2">
    <property type="entry name" value="AMINOALKYLPHOSPHONATE N-ACETYLTRANSFERASE-RELATED"/>
    <property type="match status" value="1"/>
</dbReference>
<comment type="caution">
    <text evidence="4">The sequence shown here is derived from an EMBL/GenBank/DDBJ whole genome shotgun (WGS) entry which is preliminary data.</text>
</comment>
<dbReference type="EMBL" id="JMTM01000070">
    <property type="protein sequence ID" value="OAZ02963.1"/>
    <property type="molecule type" value="Genomic_DNA"/>
</dbReference>
<gene>
    <name evidence="4" type="primary">mshD</name>
    <name evidence="4" type="ORF">FLB_26370</name>
</gene>
<accession>A0A199XMK7</accession>
<dbReference type="InterPro" id="IPR016181">
    <property type="entry name" value="Acyl_CoA_acyltransferase"/>
</dbReference>
<evidence type="ECO:0000256" key="2">
    <source>
        <dbReference type="ARBA" id="ARBA00023315"/>
    </source>
</evidence>
<name>A0A199XMK7_9FLAO</name>
<evidence type="ECO:0000313" key="5">
    <source>
        <dbReference type="Proteomes" id="UP000093807"/>
    </source>
</evidence>
<keyword evidence="5" id="KW-1185">Reference proteome</keyword>
<dbReference type="PATRIC" id="fig|29536.5.peg.2733"/>
<keyword evidence="1 4" id="KW-0808">Transferase</keyword>
<sequence>MTQFKPLENKDIDIISSLMADFYAIDHYPFNPEVAQNLFKEFIENKKLGQGWLILQDNEVAGYLILTFVFSFEYQGMIAFLDELYILPKAQGKGIGKEAVAFAQAHCKALGIQLIYLEVEKHNVPAQQLYQKNGFINHPRKLMQYKL</sequence>
<dbReference type="SUPFAM" id="SSF55729">
    <property type="entry name" value="Acyl-CoA N-acyltransferases (Nat)"/>
    <property type="match status" value="1"/>
</dbReference>
<dbReference type="Proteomes" id="UP000093807">
    <property type="component" value="Unassembled WGS sequence"/>
</dbReference>
<proteinExistence type="predicted"/>
<dbReference type="InterPro" id="IPR000182">
    <property type="entry name" value="GNAT_dom"/>
</dbReference>
<dbReference type="GO" id="GO:0035447">
    <property type="term" value="F:mycothiol synthase activity"/>
    <property type="evidence" value="ECO:0007669"/>
    <property type="project" value="UniProtKB-EC"/>
</dbReference>